<accession>A0A699TEI9</accession>
<keyword evidence="2" id="KW-0695">RNA-directed DNA polymerase</keyword>
<reference evidence="2" key="1">
    <citation type="journal article" date="2019" name="Sci. Rep.">
        <title>Draft genome of Tanacetum cinerariifolium, the natural source of mosquito coil.</title>
        <authorList>
            <person name="Yamashiro T."/>
            <person name="Shiraishi A."/>
            <person name="Satake H."/>
            <person name="Nakayama K."/>
        </authorList>
    </citation>
    <scope>NUCLEOTIDE SEQUENCE</scope>
</reference>
<dbReference type="GO" id="GO:0003964">
    <property type="term" value="F:RNA-directed DNA polymerase activity"/>
    <property type="evidence" value="ECO:0007669"/>
    <property type="project" value="UniProtKB-KW"/>
</dbReference>
<dbReference type="AlphaFoldDB" id="A0A699TEI9"/>
<gene>
    <name evidence="2" type="ORF">Tci_880951</name>
</gene>
<keyword evidence="2" id="KW-0548">Nucleotidyltransferase</keyword>
<dbReference type="Pfam" id="PF24626">
    <property type="entry name" value="SH3_Tf2-1"/>
    <property type="match status" value="1"/>
</dbReference>
<dbReference type="PANTHER" id="PTHR46148:SF59">
    <property type="entry name" value="NUCLEOTIDYLTRANSFERASE, RIBONUCLEASE H"/>
    <property type="match status" value="1"/>
</dbReference>
<keyword evidence="2" id="KW-0808">Transferase</keyword>
<comment type="caution">
    <text evidence="2">The sequence shown here is derived from an EMBL/GenBank/DDBJ whole genome shotgun (WGS) entry which is preliminary data.</text>
</comment>
<organism evidence="2">
    <name type="scientific">Tanacetum cinerariifolium</name>
    <name type="common">Dalmatian daisy</name>
    <name type="synonym">Chrysanthemum cinerariifolium</name>
    <dbReference type="NCBI Taxonomy" id="118510"/>
    <lineage>
        <taxon>Eukaryota</taxon>
        <taxon>Viridiplantae</taxon>
        <taxon>Streptophyta</taxon>
        <taxon>Embryophyta</taxon>
        <taxon>Tracheophyta</taxon>
        <taxon>Spermatophyta</taxon>
        <taxon>Magnoliopsida</taxon>
        <taxon>eudicotyledons</taxon>
        <taxon>Gunneridae</taxon>
        <taxon>Pentapetalae</taxon>
        <taxon>asterids</taxon>
        <taxon>campanulids</taxon>
        <taxon>Asterales</taxon>
        <taxon>Asteraceae</taxon>
        <taxon>Asteroideae</taxon>
        <taxon>Anthemideae</taxon>
        <taxon>Anthemidinae</taxon>
        <taxon>Tanacetum</taxon>
    </lineage>
</organism>
<feature type="domain" description="Tf2-1-like SH3-like" evidence="1">
    <location>
        <begin position="47"/>
        <end position="109"/>
    </location>
</feature>
<dbReference type="InterPro" id="IPR056924">
    <property type="entry name" value="SH3_Tf2-1"/>
</dbReference>
<evidence type="ECO:0000313" key="2">
    <source>
        <dbReference type="EMBL" id="GFD08982.1"/>
    </source>
</evidence>
<dbReference type="PANTHER" id="PTHR46148">
    <property type="entry name" value="CHROMO DOMAIN-CONTAINING PROTEIN"/>
    <property type="match status" value="1"/>
</dbReference>
<sequence length="190" mass="22122">KAAPYEALYGRKCRSSVCWAEIGESQLTGLELIQETTEKIVLIKQRMVMLKVSPWKGVVRFGKRGKLNPRYVGPFKVLAKVRKVAYKLKLPQELSRVHHTFHVLNLKKCYSDEPLVMPLGGVHIDDTLQFVEEPVEIMEREIKRLKRSWIPLVKVRWNSRRGPEFTGNVKIRSRRNTHISSQTGRRHLLQ</sequence>
<feature type="non-terminal residue" evidence="2">
    <location>
        <position position="1"/>
    </location>
</feature>
<evidence type="ECO:0000259" key="1">
    <source>
        <dbReference type="Pfam" id="PF24626"/>
    </source>
</evidence>
<name>A0A699TEI9_TANCI</name>
<feature type="non-terminal residue" evidence="2">
    <location>
        <position position="190"/>
    </location>
</feature>
<protein>
    <submittedName>
        <fullName evidence="2">Putative reverse transcriptase domain-containing protein</fullName>
    </submittedName>
</protein>
<proteinExistence type="predicted"/>
<dbReference type="EMBL" id="BKCJ011242166">
    <property type="protein sequence ID" value="GFD08982.1"/>
    <property type="molecule type" value="Genomic_DNA"/>
</dbReference>